<protein>
    <submittedName>
        <fullName evidence="1">Lipase</fullName>
    </submittedName>
</protein>
<dbReference type="Proteomes" id="UP000467006">
    <property type="component" value="Chromosome"/>
</dbReference>
<dbReference type="PANTHER" id="PTHR34853">
    <property type="match status" value="1"/>
</dbReference>
<reference evidence="1 2" key="1">
    <citation type="journal article" date="2019" name="Emerg. Microbes Infect.">
        <title>Comprehensive subspecies identification of 175 nontuberculous mycobacteria species based on 7547 genomic profiles.</title>
        <authorList>
            <person name="Matsumoto Y."/>
            <person name="Kinjo T."/>
            <person name="Motooka D."/>
            <person name="Nabeya D."/>
            <person name="Jung N."/>
            <person name="Uechi K."/>
            <person name="Horii T."/>
            <person name="Iida T."/>
            <person name="Fujita J."/>
            <person name="Nakamura S."/>
        </authorList>
    </citation>
    <scope>NUCLEOTIDE SEQUENCE [LARGE SCALE GENOMIC DNA]</scope>
    <source>
        <strain evidence="1 2">JCM 6396</strain>
    </source>
</reference>
<dbReference type="Pfam" id="PF03583">
    <property type="entry name" value="LIP"/>
    <property type="match status" value="1"/>
</dbReference>
<dbReference type="GO" id="GO:0016042">
    <property type="term" value="P:lipid catabolic process"/>
    <property type="evidence" value="ECO:0007669"/>
    <property type="project" value="InterPro"/>
</dbReference>
<dbReference type="OrthoDB" id="9798122at2"/>
<accession>A0A7I7K021</accession>
<proteinExistence type="predicted"/>
<evidence type="ECO:0000313" key="1">
    <source>
        <dbReference type="EMBL" id="BBX16692.1"/>
    </source>
</evidence>
<dbReference type="Gene3D" id="3.40.50.1820">
    <property type="entry name" value="alpha/beta hydrolase"/>
    <property type="match status" value="1"/>
</dbReference>
<dbReference type="PANTHER" id="PTHR34853:SF1">
    <property type="entry name" value="LIPASE 5"/>
    <property type="match status" value="1"/>
</dbReference>
<dbReference type="AlphaFoldDB" id="A0A7I7K021"/>
<dbReference type="InterPro" id="IPR029058">
    <property type="entry name" value="AB_hydrolase_fold"/>
</dbReference>
<organism evidence="1 2">
    <name type="scientific">Mycolicibacterium duvalii</name>
    <dbReference type="NCBI Taxonomy" id="39688"/>
    <lineage>
        <taxon>Bacteria</taxon>
        <taxon>Bacillati</taxon>
        <taxon>Actinomycetota</taxon>
        <taxon>Actinomycetes</taxon>
        <taxon>Mycobacteriales</taxon>
        <taxon>Mycobacteriaceae</taxon>
        <taxon>Mycolicibacterium</taxon>
    </lineage>
</organism>
<keyword evidence="2" id="KW-1185">Reference proteome</keyword>
<gene>
    <name evidence="1" type="ORF">MDUV_15520</name>
</gene>
<dbReference type="InterPro" id="IPR005152">
    <property type="entry name" value="Lipase_secreted"/>
</dbReference>
<dbReference type="KEGG" id="mdu:MDUV_15520"/>
<sequence>MDLGSVARSTGAEWIGQAPHEPLRSARPVIPSEDPFYRPPEGFEHARPGTVLRTRDVELAFLGIIRQKLVATQLLYRTTDLNGTAQATVTTVISPAERSDRTPLPIVSYQCAIDAVAGRCFPSYALRRGAKAIGSFAQFEFLLVAAALAEGWAVSVPDHEGPSGMWGAPHEPGYHVLDGVRAAINHQSFGLSPESPVGLWGYSGGGLASAWAAEVHDSYAPELNLVGAVLGSPVGDLGHAFKRLNGSIYSGLPALVVAALTHVYPDLHRIIDEHATVEGKAKLARIEKMTTAHALLSFLGRDMGTMIDRPLEEILLTPVVQKVFADIKLGTCAPKTPVLIVQAVHDRIVSVDDIDVLTETYTRGGASVTYHRDMFSEHLLLHPMSAPMTLRWLRDRFAGRPLGAHIARTKWPTLLNPATYRGMLTLTKITAKVLTGRRVERQPLSRFDQ</sequence>
<dbReference type="EMBL" id="AP022563">
    <property type="protein sequence ID" value="BBX16692.1"/>
    <property type="molecule type" value="Genomic_DNA"/>
</dbReference>
<evidence type="ECO:0000313" key="2">
    <source>
        <dbReference type="Proteomes" id="UP000467006"/>
    </source>
</evidence>
<dbReference type="PIRSF" id="PIRSF029171">
    <property type="entry name" value="Esterase_LipA"/>
    <property type="match status" value="1"/>
</dbReference>
<dbReference type="Gene3D" id="1.10.260.130">
    <property type="match status" value="1"/>
</dbReference>
<dbReference type="GO" id="GO:0004806">
    <property type="term" value="F:triacylglycerol lipase activity"/>
    <property type="evidence" value="ECO:0007669"/>
    <property type="project" value="InterPro"/>
</dbReference>
<dbReference type="SUPFAM" id="SSF53474">
    <property type="entry name" value="alpha/beta-Hydrolases"/>
    <property type="match status" value="1"/>
</dbReference>
<dbReference type="RefSeq" id="WP_098001358.1">
    <property type="nucleotide sequence ID" value="NZ_AP022563.1"/>
</dbReference>
<name>A0A7I7K021_9MYCO</name>